<evidence type="ECO:0000256" key="2">
    <source>
        <dbReference type="ARBA" id="ARBA00012104"/>
    </source>
</evidence>
<gene>
    <name evidence="9" type="ORF">BDBG_04462</name>
</gene>
<protein>
    <recommendedName>
        <fullName evidence="2">pyridoxal kinase</fullName>
        <ecNumber evidence="2">2.7.1.35</ecNumber>
    </recommendedName>
</protein>
<dbReference type="VEuPathDB" id="FungiDB:BDBG_04462"/>
<dbReference type="CDD" id="cd01173">
    <property type="entry name" value="pyridoxal_pyridoxamine_kinase"/>
    <property type="match status" value="1"/>
</dbReference>
<dbReference type="GO" id="GO:0005524">
    <property type="term" value="F:ATP binding"/>
    <property type="evidence" value="ECO:0007669"/>
    <property type="project" value="UniProtKB-KW"/>
</dbReference>
<organism evidence="9 10">
    <name type="scientific">Blastomyces gilchristii (strain SLH14081)</name>
    <name type="common">Blastomyces dermatitidis</name>
    <dbReference type="NCBI Taxonomy" id="559298"/>
    <lineage>
        <taxon>Eukaryota</taxon>
        <taxon>Fungi</taxon>
        <taxon>Dikarya</taxon>
        <taxon>Ascomycota</taxon>
        <taxon>Pezizomycotina</taxon>
        <taxon>Eurotiomycetes</taxon>
        <taxon>Eurotiomycetidae</taxon>
        <taxon>Onygenales</taxon>
        <taxon>Ajellomycetaceae</taxon>
        <taxon>Blastomyces</taxon>
    </lineage>
</organism>
<dbReference type="PANTHER" id="PTHR10534:SF2">
    <property type="entry name" value="PYRIDOXAL KINASE"/>
    <property type="match status" value="1"/>
</dbReference>
<keyword evidence="4" id="KW-0547">Nucleotide-binding</keyword>
<dbReference type="Pfam" id="PF08543">
    <property type="entry name" value="Phos_pyr_kin"/>
    <property type="match status" value="1"/>
</dbReference>
<reference evidence="10" key="1">
    <citation type="journal article" date="2015" name="PLoS Genet.">
        <title>The dynamic genome and transcriptome of the human fungal pathogen Blastomyces and close relative Emmonsia.</title>
        <authorList>
            <person name="Munoz J.F."/>
            <person name="Gauthier G.M."/>
            <person name="Desjardins C.A."/>
            <person name="Gallo J.E."/>
            <person name="Holder J."/>
            <person name="Sullivan T.D."/>
            <person name="Marty A.J."/>
            <person name="Carmen J.C."/>
            <person name="Chen Z."/>
            <person name="Ding L."/>
            <person name="Gujja S."/>
            <person name="Magrini V."/>
            <person name="Misas E."/>
            <person name="Mitreva M."/>
            <person name="Priest M."/>
            <person name="Saif S."/>
            <person name="Whiston E.A."/>
            <person name="Young S."/>
            <person name="Zeng Q."/>
            <person name="Goldman W.E."/>
            <person name="Mardis E.R."/>
            <person name="Taylor J.W."/>
            <person name="McEwen J.G."/>
            <person name="Clay O.K."/>
            <person name="Klein B.S."/>
            <person name="Cuomo C.A."/>
        </authorList>
    </citation>
    <scope>NUCLEOTIDE SEQUENCE [LARGE SCALE GENOMIC DNA]</scope>
    <source>
        <strain evidence="10">SLH14081</strain>
    </source>
</reference>
<feature type="compositionally biased region" description="Low complexity" evidence="7">
    <location>
        <begin position="285"/>
        <end position="305"/>
    </location>
</feature>
<dbReference type="OrthoDB" id="2104723at2759"/>
<dbReference type="InterPro" id="IPR013749">
    <property type="entry name" value="PM/HMP-P_kinase-1"/>
</dbReference>
<dbReference type="NCBIfam" id="TIGR00687">
    <property type="entry name" value="pyridox_kin"/>
    <property type="match status" value="1"/>
</dbReference>
<dbReference type="InterPro" id="IPR004625">
    <property type="entry name" value="PyrdxlKinase"/>
</dbReference>
<dbReference type="AlphaFoldDB" id="A0A179UPB4"/>
<dbReference type="Gene3D" id="3.40.1190.20">
    <property type="match status" value="1"/>
</dbReference>
<sequence>MSTDSLVPETRVLAIASHVTYGYVGNTMATFVMQSLGCDVAAINTVNFSNHTGYTHVKGTKSTAQEISALYEGLKLNYLTDFDVLLSGYAPSAAAVEAVGEIALDLRRGSRDKPGSFFWVLDPVMGDQGQIYVNEDVVPAYKKLIPHADLILPNQFEAELLSGIKITSLSTLADAITTLHRTYNVPHIIVTSVHFPPSSSSDSSAISCPTKAESGTINQDSPRQDTLTIIGSTARSDGSPRLFKIEVPRLDCFFCGTGDMFAAMSVARLREAVFVADADAEADAKAGGSTNPASRTTTASTSSSNLEQPVAPPQLRSASSPPSFPLLRNTPSWQSPDFVPANQLPLAQSTVKVLASMHCILEKTMEARSAELARYPSDDDEVTRLQDAVEFAGLSEAERREAREKRAYLRQTKAAEIQLVRNAELLKKPRGVEFVAEEWKV</sequence>
<comment type="similarity">
    <text evidence="1">Belongs to the pyridoxine kinase family.</text>
</comment>
<dbReference type="GO" id="GO:0005829">
    <property type="term" value="C:cytosol"/>
    <property type="evidence" value="ECO:0007669"/>
    <property type="project" value="TreeGrafter"/>
</dbReference>
<dbReference type="KEGG" id="bgh:BDBG_04462"/>
<name>A0A179UPB4_BLAGS</name>
<evidence type="ECO:0000313" key="9">
    <source>
        <dbReference type="EMBL" id="OAT08861.1"/>
    </source>
</evidence>
<keyword evidence="10" id="KW-1185">Reference proteome</keyword>
<evidence type="ECO:0000256" key="5">
    <source>
        <dbReference type="ARBA" id="ARBA00022777"/>
    </source>
</evidence>
<evidence type="ECO:0000313" key="10">
    <source>
        <dbReference type="Proteomes" id="UP000002038"/>
    </source>
</evidence>
<evidence type="ECO:0000256" key="7">
    <source>
        <dbReference type="SAM" id="MobiDB-lite"/>
    </source>
</evidence>
<dbReference type="GO" id="GO:0008478">
    <property type="term" value="F:pyridoxal kinase activity"/>
    <property type="evidence" value="ECO:0007669"/>
    <property type="project" value="UniProtKB-EC"/>
</dbReference>
<dbReference type="EC" id="2.7.1.35" evidence="2"/>
<dbReference type="SUPFAM" id="SSF53613">
    <property type="entry name" value="Ribokinase-like"/>
    <property type="match status" value="1"/>
</dbReference>
<dbReference type="EMBL" id="GG657456">
    <property type="protein sequence ID" value="OAT08861.1"/>
    <property type="molecule type" value="Genomic_DNA"/>
</dbReference>
<keyword evidence="3" id="KW-0808">Transferase</keyword>
<dbReference type="GO" id="GO:0009443">
    <property type="term" value="P:pyridoxal 5'-phosphate salvage"/>
    <property type="evidence" value="ECO:0007669"/>
    <property type="project" value="InterPro"/>
</dbReference>
<feature type="region of interest" description="Disordered" evidence="7">
    <location>
        <begin position="202"/>
        <end position="223"/>
    </location>
</feature>
<proteinExistence type="inferred from homology"/>
<accession>A0A179UPB4</accession>
<keyword evidence="5 9" id="KW-0418">Kinase</keyword>
<evidence type="ECO:0000259" key="8">
    <source>
        <dbReference type="Pfam" id="PF08543"/>
    </source>
</evidence>
<dbReference type="GeneID" id="8509541"/>
<dbReference type="STRING" id="559298.A0A179UPB4"/>
<evidence type="ECO:0000256" key="4">
    <source>
        <dbReference type="ARBA" id="ARBA00022741"/>
    </source>
</evidence>
<feature type="compositionally biased region" description="Polar residues" evidence="7">
    <location>
        <begin position="213"/>
        <end position="223"/>
    </location>
</feature>
<evidence type="ECO:0000256" key="6">
    <source>
        <dbReference type="ARBA" id="ARBA00022840"/>
    </source>
</evidence>
<dbReference type="RefSeq" id="XP_002624598.2">
    <property type="nucleotide sequence ID" value="XM_002624552.2"/>
</dbReference>
<feature type="region of interest" description="Disordered" evidence="7">
    <location>
        <begin position="282"/>
        <end position="331"/>
    </location>
</feature>
<evidence type="ECO:0000256" key="3">
    <source>
        <dbReference type="ARBA" id="ARBA00022679"/>
    </source>
</evidence>
<dbReference type="InterPro" id="IPR029056">
    <property type="entry name" value="Ribokinase-like"/>
</dbReference>
<evidence type="ECO:0000256" key="1">
    <source>
        <dbReference type="ARBA" id="ARBA00008805"/>
    </source>
</evidence>
<keyword evidence="6" id="KW-0067">ATP-binding</keyword>
<feature type="domain" description="Pyridoxamine kinase/Phosphomethylpyrimidine kinase" evidence="8">
    <location>
        <begin position="118"/>
        <end position="200"/>
    </location>
</feature>
<dbReference type="PANTHER" id="PTHR10534">
    <property type="entry name" value="PYRIDOXAL KINASE"/>
    <property type="match status" value="1"/>
</dbReference>
<dbReference type="Proteomes" id="UP000002038">
    <property type="component" value="Unassembled WGS sequence"/>
</dbReference>